<evidence type="ECO:0000256" key="1">
    <source>
        <dbReference type="ARBA" id="ARBA00006865"/>
    </source>
</evidence>
<proteinExistence type="inferred from homology"/>
<feature type="domain" description="GH16" evidence="3">
    <location>
        <begin position="84"/>
        <end position="350"/>
    </location>
</feature>
<keyword evidence="2" id="KW-0732">Signal</keyword>
<evidence type="ECO:0000313" key="5">
    <source>
        <dbReference type="Proteomes" id="UP000654075"/>
    </source>
</evidence>
<evidence type="ECO:0000256" key="2">
    <source>
        <dbReference type="SAM" id="SignalP"/>
    </source>
</evidence>
<organism evidence="4 5">
    <name type="scientific">Polarella glacialis</name>
    <name type="common">Dinoflagellate</name>
    <dbReference type="NCBI Taxonomy" id="89957"/>
    <lineage>
        <taxon>Eukaryota</taxon>
        <taxon>Sar</taxon>
        <taxon>Alveolata</taxon>
        <taxon>Dinophyceae</taxon>
        <taxon>Suessiales</taxon>
        <taxon>Suessiaceae</taxon>
        <taxon>Polarella</taxon>
    </lineage>
</organism>
<comment type="similarity">
    <text evidence="1">Belongs to the glycosyl hydrolase 16 family.</text>
</comment>
<feature type="chain" id="PRO_5033028004" description="GH16 domain-containing protein" evidence="2">
    <location>
        <begin position="31"/>
        <end position="398"/>
    </location>
</feature>
<name>A0A813F5T4_POLGL</name>
<dbReference type="Pfam" id="PF00722">
    <property type="entry name" value="Glyco_hydro_16"/>
    <property type="match status" value="1"/>
</dbReference>
<dbReference type="SUPFAM" id="SSF49899">
    <property type="entry name" value="Concanavalin A-like lectins/glucanases"/>
    <property type="match status" value="1"/>
</dbReference>
<dbReference type="Gene3D" id="2.60.120.200">
    <property type="match status" value="1"/>
</dbReference>
<sequence>MQTVLPYPPASMASLSRVLLLGAAVTLAVARAAESSLPEEAAALASDDACLADGSAGDDCDLSLRQLKLRVLKAKDEDTGVLGHPTPGKSYPEHAGFTLKLVEEFDAPLDLDTDPIWTWSDGGLSEGQVRFAKEQIRFENGNMKIVAEPISSSIHTQSCSNAEVGRVAHKKLVSGEMRARYNQFRYGRYGARMTAPEVQPGNPNIDGNFVATMFVYKDAKFNHWREIDFEVTGDSAHSVTTNMLSADHTSAWKAGIQHSEQVHTPGNVRKDFHVYAFEWLPDKITWYIDGQKVREQHPGSLHIPDKAGKIMMNLWIFGDGAYFGGRQIHNNHYPMTSEYDWFRFYKWDGDKSYPCPGLTNSCLTPDDKFMASNNPCDGIAQEGGSVNGQTPCVATCQR</sequence>
<keyword evidence="5" id="KW-1185">Reference proteome</keyword>
<dbReference type="GO" id="GO:0004553">
    <property type="term" value="F:hydrolase activity, hydrolyzing O-glycosyl compounds"/>
    <property type="evidence" value="ECO:0007669"/>
    <property type="project" value="InterPro"/>
</dbReference>
<feature type="signal peptide" evidence="2">
    <location>
        <begin position="1"/>
        <end position="30"/>
    </location>
</feature>
<dbReference type="Proteomes" id="UP000654075">
    <property type="component" value="Unassembled WGS sequence"/>
</dbReference>
<dbReference type="InterPro" id="IPR013320">
    <property type="entry name" value="ConA-like_dom_sf"/>
</dbReference>
<dbReference type="PANTHER" id="PTHR10963:SF55">
    <property type="entry name" value="GLYCOSIDE HYDROLASE FAMILY 16 PROTEIN"/>
    <property type="match status" value="1"/>
</dbReference>
<accession>A0A813F5T4</accession>
<protein>
    <recommendedName>
        <fullName evidence="3">GH16 domain-containing protein</fullName>
    </recommendedName>
</protein>
<dbReference type="OrthoDB" id="4781at2759"/>
<dbReference type="AlphaFoldDB" id="A0A813F5T4"/>
<dbReference type="InterPro" id="IPR050546">
    <property type="entry name" value="Glycosyl_Hydrlase_16"/>
</dbReference>
<dbReference type="InterPro" id="IPR000757">
    <property type="entry name" value="Beta-glucanase-like"/>
</dbReference>
<comment type="caution">
    <text evidence="4">The sequence shown here is derived from an EMBL/GenBank/DDBJ whole genome shotgun (WGS) entry which is preliminary data.</text>
</comment>
<dbReference type="EMBL" id="CAJNNV010017954">
    <property type="protein sequence ID" value="CAE8605522.1"/>
    <property type="molecule type" value="Genomic_DNA"/>
</dbReference>
<dbReference type="PANTHER" id="PTHR10963">
    <property type="entry name" value="GLYCOSYL HYDROLASE-RELATED"/>
    <property type="match status" value="1"/>
</dbReference>
<evidence type="ECO:0000259" key="3">
    <source>
        <dbReference type="PROSITE" id="PS51762"/>
    </source>
</evidence>
<reference evidence="4" key="1">
    <citation type="submission" date="2021-02" db="EMBL/GenBank/DDBJ databases">
        <authorList>
            <person name="Dougan E. K."/>
            <person name="Rhodes N."/>
            <person name="Thang M."/>
            <person name="Chan C."/>
        </authorList>
    </citation>
    <scope>NUCLEOTIDE SEQUENCE</scope>
</reference>
<dbReference type="GO" id="GO:0005975">
    <property type="term" value="P:carbohydrate metabolic process"/>
    <property type="evidence" value="ECO:0007669"/>
    <property type="project" value="InterPro"/>
</dbReference>
<evidence type="ECO:0000313" key="4">
    <source>
        <dbReference type="EMBL" id="CAE8605522.1"/>
    </source>
</evidence>
<dbReference type="PROSITE" id="PS51762">
    <property type="entry name" value="GH16_2"/>
    <property type="match status" value="1"/>
</dbReference>
<gene>
    <name evidence="4" type="ORF">PGLA1383_LOCUS23632</name>
</gene>